<name>A0A8E2EP13_9PEZI</name>
<evidence type="ECO:0000313" key="3">
    <source>
        <dbReference type="EMBL" id="OCL02003.1"/>
    </source>
</evidence>
<dbReference type="Pfam" id="PF25484">
    <property type="entry name" value="DUF7907"/>
    <property type="match status" value="1"/>
</dbReference>
<dbReference type="AlphaFoldDB" id="A0A8E2EP13"/>
<evidence type="ECO:0000313" key="4">
    <source>
        <dbReference type="Proteomes" id="UP000250140"/>
    </source>
</evidence>
<reference evidence="3 4" key="1">
    <citation type="journal article" date="2016" name="Nat. Commun.">
        <title>Ectomycorrhizal ecology is imprinted in the genome of the dominant symbiotic fungus Cenococcum geophilum.</title>
        <authorList>
            <consortium name="DOE Joint Genome Institute"/>
            <person name="Peter M."/>
            <person name="Kohler A."/>
            <person name="Ohm R.A."/>
            <person name="Kuo A."/>
            <person name="Krutzmann J."/>
            <person name="Morin E."/>
            <person name="Arend M."/>
            <person name="Barry K.W."/>
            <person name="Binder M."/>
            <person name="Choi C."/>
            <person name="Clum A."/>
            <person name="Copeland A."/>
            <person name="Grisel N."/>
            <person name="Haridas S."/>
            <person name="Kipfer T."/>
            <person name="LaButti K."/>
            <person name="Lindquist E."/>
            <person name="Lipzen A."/>
            <person name="Maire R."/>
            <person name="Meier B."/>
            <person name="Mihaltcheva S."/>
            <person name="Molinier V."/>
            <person name="Murat C."/>
            <person name="Poggeler S."/>
            <person name="Quandt C.A."/>
            <person name="Sperisen C."/>
            <person name="Tritt A."/>
            <person name="Tisserant E."/>
            <person name="Crous P.W."/>
            <person name="Henrissat B."/>
            <person name="Nehls U."/>
            <person name="Egli S."/>
            <person name="Spatafora J.W."/>
            <person name="Grigoriev I.V."/>
            <person name="Martin F.M."/>
        </authorList>
    </citation>
    <scope>NUCLEOTIDE SEQUENCE [LARGE SCALE GENOMIC DNA]</scope>
    <source>
        <strain evidence="3 4">CBS 207.34</strain>
    </source>
</reference>
<feature type="signal peptide" evidence="1">
    <location>
        <begin position="1"/>
        <end position="19"/>
    </location>
</feature>
<dbReference type="InterPro" id="IPR057229">
    <property type="entry name" value="DUF7907"/>
</dbReference>
<dbReference type="OrthoDB" id="3515453at2759"/>
<evidence type="ECO:0000256" key="1">
    <source>
        <dbReference type="SAM" id="SignalP"/>
    </source>
</evidence>
<keyword evidence="1" id="KW-0732">Signal</keyword>
<gene>
    <name evidence="3" type="ORF">AOQ84DRAFT_197696</name>
</gene>
<sequence length="199" mass="21671">MKASFIASLFAFAAATAVAQYTTQSAPFYLIVLSQNATLNGTALDACHEGAAIEGLCRGGSIAPSTASTTLFQFNTSSSSNTTVDQAGYLSWELRGGNFNLSEPMGLAFNPVSNVAVPLFTPGNEDSTLVSFDKNDLMNIGGYLDDRVVPPTQMTQQYYRWYICTTYYGYTYETLAWVLGQYPPENPSCQKVHVKRVFA</sequence>
<evidence type="ECO:0000259" key="2">
    <source>
        <dbReference type="Pfam" id="PF25484"/>
    </source>
</evidence>
<proteinExistence type="predicted"/>
<dbReference type="EMBL" id="KV751022">
    <property type="protein sequence ID" value="OCL02003.1"/>
    <property type="molecule type" value="Genomic_DNA"/>
</dbReference>
<feature type="chain" id="PRO_5034067584" description="DUF7907 domain-containing protein" evidence="1">
    <location>
        <begin position="20"/>
        <end position="199"/>
    </location>
</feature>
<organism evidence="3 4">
    <name type="scientific">Glonium stellatum</name>
    <dbReference type="NCBI Taxonomy" id="574774"/>
    <lineage>
        <taxon>Eukaryota</taxon>
        <taxon>Fungi</taxon>
        <taxon>Dikarya</taxon>
        <taxon>Ascomycota</taxon>
        <taxon>Pezizomycotina</taxon>
        <taxon>Dothideomycetes</taxon>
        <taxon>Pleosporomycetidae</taxon>
        <taxon>Gloniales</taxon>
        <taxon>Gloniaceae</taxon>
        <taxon>Glonium</taxon>
    </lineage>
</organism>
<dbReference type="Proteomes" id="UP000250140">
    <property type="component" value="Unassembled WGS sequence"/>
</dbReference>
<keyword evidence="4" id="KW-1185">Reference proteome</keyword>
<accession>A0A8E2EP13</accession>
<protein>
    <recommendedName>
        <fullName evidence="2">DUF7907 domain-containing protein</fullName>
    </recommendedName>
</protein>
<feature type="domain" description="DUF7907" evidence="2">
    <location>
        <begin position="25"/>
        <end position="197"/>
    </location>
</feature>